<dbReference type="InterPro" id="IPR001986">
    <property type="entry name" value="Enolpyruvate_Tfrase_dom"/>
</dbReference>
<keyword evidence="5 13" id="KW-0808">Transferase</keyword>
<feature type="binding site" evidence="13">
    <location>
        <position position="327"/>
    </location>
    <ligand>
        <name>UDP-N-acetyl-alpha-D-glucosamine</name>
        <dbReference type="ChEBI" id="CHEBI:57705"/>
    </ligand>
</feature>
<evidence type="ECO:0000256" key="1">
    <source>
        <dbReference type="ARBA" id="ARBA00004496"/>
    </source>
</evidence>
<dbReference type="NCBIfam" id="NF006873">
    <property type="entry name" value="PRK09369.1"/>
    <property type="match status" value="1"/>
</dbReference>
<comment type="catalytic activity">
    <reaction evidence="12 13">
        <text>phosphoenolpyruvate + UDP-N-acetyl-alpha-D-glucosamine = UDP-N-acetyl-3-O-(1-carboxyvinyl)-alpha-D-glucosamine + phosphate</text>
        <dbReference type="Rhea" id="RHEA:18681"/>
        <dbReference type="ChEBI" id="CHEBI:43474"/>
        <dbReference type="ChEBI" id="CHEBI:57705"/>
        <dbReference type="ChEBI" id="CHEBI:58702"/>
        <dbReference type="ChEBI" id="CHEBI:68483"/>
        <dbReference type="EC" id="2.5.1.7"/>
    </reaction>
</comment>
<keyword evidence="8 13" id="KW-0131">Cell cycle</keyword>
<dbReference type="Gene3D" id="3.65.10.10">
    <property type="entry name" value="Enolpyruvate transferase domain"/>
    <property type="match status" value="2"/>
</dbReference>
<evidence type="ECO:0000256" key="13">
    <source>
        <dbReference type="HAMAP-Rule" id="MF_00111"/>
    </source>
</evidence>
<reference evidence="16" key="1">
    <citation type="journal article" date="2019" name="Int. J. Syst. Evol. Microbiol.">
        <title>The Global Catalogue of Microorganisms (GCM) 10K type strain sequencing project: providing services to taxonomists for standard genome sequencing and annotation.</title>
        <authorList>
            <consortium name="The Broad Institute Genomics Platform"/>
            <consortium name="The Broad Institute Genome Sequencing Center for Infectious Disease"/>
            <person name="Wu L."/>
            <person name="Ma J."/>
        </authorList>
    </citation>
    <scope>NUCLEOTIDE SEQUENCE [LARGE SCALE GENOMIC DNA]</scope>
    <source>
        <strain evidence="16">TISTR 2241</strain>
    </source>
</reference>
<dbReference type="CDD" id="cd01555">
    <property type="entry name" value="UdpNAET"/>
    <property type="match status" value="1"/>
</dbReference>
<sequence>MEKLMIEGGHRLTGTVQVSGAKNSAVALIPAAILANSKVTIEQLPDISDVRSLCELLMEIGGDVSFKNNTLTVNPENMIDMPLPNGSVKKLRASYYLMGAMLGRFKRAVIGLPGGCNLGPRPIDQHIKGFEALGAKVTNERGAIYLRAEELRGARIYLDVVSVGATINIMLAAVKAKGQTVIENAAKEPEIIDVATLLTSMGAKIKGAGTDVIRIDGVSELNGCRHSIIPDRIEAGTFMIIAAAVGERVTVDNVIPQHLESLIAKLREMGICVEIDDDQVIVSRTEEPLKKVDIKTLVYPGFPTDLQQPLTSLLTQAHGTSVVTDTIYSSRFKHIDELRRMGADVKVEGRSSIILGPTHLQGAKVKATDLRAGASLVIAGLLADGVTEIQGLEHIDRGYSHLVKKLQRLGARVWRENMDMEERRILSK</sequence>
<dbReference type="NCBIfam" id="TIGR01072">
    <property type="entry name" value="murA"/>
    <property type="match status" value="1"/>
</dbReference>
<dbReference type="HAMAP" id="MF_00111">
    <property type="entry name" value="MurA"/>
    <property type="match status" value="1"/>
</dbReference>
<dbReference type="Proteomes" id="UP001597458">
    <property type="component" value="Unassembled WGS sequence"/>
</dbReference>
<evidence type="ECO:0000256" key="8">
    <source>
        <dbReference type="ARBA" id="ARBA00023306"/>
    </source>
</evidence>
<keyword evidence="4 13" id="KW-0132">Cell division</keyword>
<protein>
    <recommendedName>
        <fullName evidence="13">UDP-N-acetylglucosamine 1-carboxyvinyltransferase</fullName>
        <ecNumber evidence="13">2.5.1.7</ecNumber>
    </recommendedName>
    <alternativeName>
        <fullName evidence="13">Enoylpyruvate transferase</fullName>
    </alternativeName>
    <alternativeName>
        <fullName evidence="13">UDP-N-acetylglucosamine enolpyruvyl transferase</fullName>
        <shortName evidence="13">EPT</shortName>
    </alternativeName>
</protein>
<dbReference type="EC" id="2.5.1.7" evidence="13"/>
<dbReference type="SUPFAM" id="SSF55205">
    <property type="entry name" value="EPT/RTPC-like"/>
    <property type="match status" value="1"/>
</dbReference>
<comment type="subcellular location">
    <subcellularLocation>
        <location evidence="1 13">Cytoplasm</location>
    </subcellularLocation>
</comment>
<evidence type="ECO:0000256" key="5">
    <source>
        <dbReference type="ARBA" id="ARBA00022679"/>
    </source>
</evidence>
<dbReference type="InterPro" id="IPR050068">
    <property type="entry name" value="MurA_subfamily"/>
</dbReference>
<keyword evidence="3 13" id="KW-0963">Cytoplasm</keyword>
<dbReference type="InterPro" id="IPR005750">
    <property type="entry name" value="UDP_GlcNAc_COvinyl_MurA"/>
</dbReference>
<dbReference type="EMBL" id="JBHUMR010000007">
    <property type="protein sequence ID" value="MFD2616252.1"/>
    <property type="molecule type" value="Genomic_DNA"/>
</dbReference>
<evidence type="ECO:0000313" key="16">
    <source>
        <dbReference type="Proteomes" id="UP001597458"/>
    </source>
</evidence>
<evidence type="ECO:0000313" key="15">
    <source>
        <dbReference type="EMBL" id="MFD2616252.1"/>
    </source>
</evidence>
<feature type="active site" description="Proton donor" evidence="13">
    <location>
        <position position="116"/>
    </location>
</feature>
<feature type="binding site" evidence="13">
    <location>
        <begin position="121"/>
        <end position="125"/>
    </location>
    <ligand>
        <name>UDP-N-acetyl-alpha-D-glucosamine</name>
        <dbReference type="ChEBI" id="CHEBI:57705"/>
    </ligand>
</feature>
<gene>
    <name evidence="13" type="primary">murA</name>
    <name evidence="15" type="ORF">ACFSTF_02855</name>
</gene>
<proteinExistence type="inferred from homology"/>
<dbReference type="GO" id="GO:0008760">
    <property type="term" value="F:UDP-N-acetylglucosamine 1-carboxyvinyltransferase activity"/>
    <property type="evidence" value="ECO:0007669"/>
    <property type="project" value="UniProtKB-EC"/>
</dbReference>
<accession>A0ABW5PND0</accession>
<dbReference type="InterPro" id="IPR036968">
    <property type="entry name" value="Enolpyruvate_Tfrase_sf"/>
</dbReference>
<evidence type="ECO:0000256" key="11">
    <source>
        <dbReference type="ARBA" id="ARBA00038367"/>
    </source>
</evidence>
<feature type="binding site" evidence="13">
    <location>
        <begin position="22"/>
        <end position="23"/>
    </location>
    <ligand>
        <name>phosphoenolpyruvate</name>
        <dbReference type="ChEBI" id="CHEBI:58702"/>
    </ligand>
</feature>
<dbReference type="InterPro" id="IPR013792">
    <property type="entry name" value="RNA3'P_cycl/enolpyr_Trfase_a/b"/>
</dbReference>
<keyword evidence="6 13" id="KW-0133">Cell shape</keyword>
<evidence type="ECO:0000256" key="4">
    <source>
        <dbReference type="ARBA" id="ARBA00022618"/>
    </source>
</evidence>
<name>A0ABW5PND0_9BACI</name>
<comment type="caution">
    <text evidence="15">The sequence shown here is derived from an EMBL/GenBank/DDBJ whole genome shotgun (WGS) entry which is preliminary data.</text>
</comment>
<dbReference type="PANTHER" id="PTHR43783">
    <property type="entry name" value="UDP-N-ACETYLGLUCOSAMINE 1-CARBOXYVINYLTRANSFERASE"/>
    <property type="match status" value="1"/>
</dbReference>
<comment type="pathway">
    <text evidence="2 13">Cell wall biogenesis; peptidoglycan biosynthesis.</text>
</comment>
<comment type="caution">
    <text evidence="13">Lacks conserved residue(s) required for the propagation of feature annotation.</text>
</comment>
<evidence type="ECO:0000259" key="14">
    <source>
        <dbReference type="Pfam" id="PF00275"/>
    </source>
</evidence>
<dbReference type="NCBIfam" id="NF009470">
    <property type="entry name" value="PRK12830.1"/>
    <property type="match status" value="1"/>
</dbReference>
<dbReference type="RefSeq" id="WP_141189692.1">
    <property type="nucleotide sequence ID" value="NZ_JBHUMR010000007.1"/>
</dbReference>
<evidence type="ECO:0000256" key="7">
    <source>
        <dbReference type="ARBA" id="ARBA00022984"/>
    </source>
</evidence>
<evidence type="ECO:0000256" key="12">
    <source>
        <dbReference type="ARBA" id="ARBA00047527"/>
    </source>
</evidence>
<dbReference type="PANTHER" id="PTHR43783:SF2">
    <property type="entry name" value="UDP-N-ACETYLGLUCOSAMINE 1-CARBOXYVINYLTRANSFERASE 2"/>
    <property type="match status" value="1"/>
</dbReference>
<keyword evidence="7 13" id="KW-0573">Peptidoglycan synthesis</keyword>
<feature type="domain" description="Enolpyruvate transferase" evidence="14">
    <location>
        <begin position="7"/>
        <end position="406"/>
    </location>
</feature>
<keyword evidence="9 13" id="KW-0961">Cell wall biogenesis/degradation</keyword>
<evidence type="ECO:0000256" key="3">
    <source>
        <dbReference type="ARBA" id="ARBA00022490"/>
    </source>
</evidence>
<organism evidence="15 16">
    <name type="scientific">Terrilactibacillus laevilacticus</name>
    <dbReference type="NCBI Taxonomy" id="1380157"/>
    <lineage>
        <taxon>Bacteria</taxon>
        <taxon>Bacillati</taxon>
        <taxon>Bacillota</taxon>
        <taxon>Bacilli</taxon>
        <taxon>Bacillales</taxon>
        <taxon>Bacillaceae</taxon>
        <taxon>Terrilactibacillus</taxon>
    </lineage>
</organism>
<keyword evidence="16" id="KW-1185">Reference proteome</keyword>
<keyword evidence="10 13" id="KW-0670">Pyruvate</keyword>
<evidence type="ECO:0000256" key="10">
    <source>
        <dbReference type="ARBA" id="ARBA00023317"/>
    </source>
</evidence>
<comment type="function">
    <text evidence="13">Cell wall formation. Adds enolpyruvyl to UDP-N-acetylglucosamine.</text>
</comment>
<feature type="modified residue" description="2-(S-cysteinyl)pyruvic acid O-phosphothioketal" evidence="13">
    <location>
        <position position="116"/>
    </location>
</feature>
<comment type="similarity">
    <text evidence="11 13">Belongs to the EPSP synthase family. MurA subfamily.</text>
</comment>
<feature type="binding site" evidence="13">
    <location>
        <position position="92"/>
    </location>
    <ligand>
        <name>UDP-N-acetyl-alpha-D-glucosamine</name>
        <dbReference type="ChEBI" id="CHEBI:57705"/>
    </ligand>
</feature>
<feature type="binding site" evidence="13">
    <location>
        <position position="305"/>
    </location>
    <ligand>
        <name>UDP-N-acetyl-alpha-D-glucosamine</name>
        <dbReference type="ChEBI" id="CHEBI:57705"/>
    </ligand>
</feature>
<evidence type="ECO:0000256" key="2">
    <source>
        <dbReference type="ARBA" id="ARBA00004752"/>
    </source>
</evidence>
<evidence type="ECO:0000256" key="9">
    <source>
        <dbReference type="ARBA" id="ARBA00023316"/>
    </source>
</evidence>
<dbReference type="Pfam" id="PF00275">
    <property type="entry name" value="EPSP_synthase"/>
    <property type="match status" value="1"/>
</dbReference>
<evidence type="ECO:0000256" key="6">
    <source>
        <dbReference type="ARBA" id="ARBA00022960"/>
    </source>
</evidence>